<dbReference type="PRINTS" id="PR00039">
    <property type="entry name" value="HTHLYSR"/>
</dbReference>
<keyword evidence="7" id="KW-1185">Reference proteome</keyword>
<dbReference type="InterPro" id="IPR036390">
    <property type="entry name" value="WH_DNA-bd_sf"/>
</dbReference>
<sequence>MELGIRHLRVLRSIEQNGSLTRAAAELRLPQASLSHQLRRIESTVGGSIFERDHLGVRATPLGQALLGRARAVVTAFDELDREFHRGPARADQPFRIDWQSADLLGVLADALRDIAPTKQLTGRADPWQSRLLTKLVEDDVDAALLCDLSPQIPRPDGIASAALIAEPVFVAVRSSHPFADADEIRLADLVGEPWILPAGLDFLGSRLRELCERDGAPLRVWVDVDAADVRADLVAGGHGVSPSRPVRPSRPGIVVKPLAGNPLVLRHFLAWRTDGEFAVAAQRICAAMVDGYRRRVAADDGFLWRADGL</sequence>
<keyword evidence="2" id="KW-0805">Transcription regulation</keyword>
<keyword evidence="4" id="KW-0804">Transcription</keyword>
<protein>
    <submittedName>
        <fullName evidence="6">LysR family transcriptional regulator</fullName>
    </submittedName>
</protein>
<dbReference type="SUPFAM" id="SSF53850">
    <property type="entry name" value="Periplasmic binding protein-like II"/>
    <property type="match status" value="1"/>
</dbReference>
<evidence type="ECO:0000256" key="1">
    <source>
        <dbReference type="ARBA" id="ARBA00009437"/>
    </source>
</evidence>
<comment type="similarity">
    <text evidence="1">Belongs to the LysR transcriptional regulatory family.</text>
</comment>
<gene>
    <name evidence="6" type="ORF">ACFFH7_13520</name>
</gene>
<dbReference type="PROSITE" id="PS50931">
    <property type="entry name" value="HTH_LYSR"/>
    <property type="match status" value="1"/>
</dbReference>
<dbReference type="CDD" id="cd05466">
    <property type="entry name" value="PBP2_LTTR_substrate"/>
    <property type="match status" value="1"/>
</dbReference>
<name>A0ABV6MQC9_9PSEU</name>
<dbReference type="EMBL" id="JBHLUD010000004">
    <property type="protein sequence ID" value="MFC0542511.1"/>
    <property type="molecule type" value="Genomic_DNA"/>
</dbReference>
<accession>A0ABV6MQC9</accession>
<dbReference type="Proteomes" id="UP001589810">
    <property type="component" value="Unassembled WGS sequence"/>
</dbReference>
<organism evidence="6 7">
    <name type="scientific">Kutzneria chonburiensis</name>
    <dbReference type="NCBI Taxonomy" id="1483604"/>
    <lineage>
        <taxon>Bacteria</taxon>
        <taxon>Bacillati</taxon>
        <taxon>Actinomycetota</taxon>
        <taxon>Actinomycetes</taxon>
        <taxon>Pseudonocardiales</taxon>
        <taxon>Pseudonocardiaceae</taxon>
        <taxon>Kutzneria</taxon>
    </lineage>
</organism>
<dbReference type="RefSeq" id="WP_273940930.1">
    <property type="nucleotide sequence ID" value="NZ_CP097263.1"/>
</dbReference>
<dbReference type="PANTHER" id="PTHR30346:SF30">
    <property type="entry name" value="SMALL NEUTRAL PROTEASE REGULATORY PROTEIN"/>
    <property type="match status" value="1"/>
</dbReference>
<evidence type="ECO:0000256" key="2">
    <source>
        <dbReference type="ARBA" id="ARBA00023015"/>
    </source>
</evidence>
<evidence type="ECO:0000256" key="3">
    <source>
        <dbReference type="ARBA" id="ARBA00023125"/>
    </source>
</evidence>
<dbReference type="InterPro" id="IPR000847">
    <property type="entry name" value="LysR_HTH_N"/>
</dbReference>
<evidence type="ECO:0000259" key="5">
    <source>
        <dbReference type="PROSITE" id="PS50931"/>
    </source>
</evidence>
<dbReference type="InterPro" id="IPR036388">
    <property type="entry name" value="WH-like_DNA-bd_sf"/>
</dbReference>
<dbReference type="Gene3D" id="1.10.10.10">
    <property type="entry name" value="Winged helix-like DNA-binding domain superfamily/Winged helix DNA-binding domain"/>
    <property type="match status" value="1"/>
</dbReference>
<dbReference type="SUPFAM" id="SSF46785">
    <property type="entry name" value="Winged helix' DNA-binding domain"/>
    <property type="match status" value="1"/>
</dbReference>
<evidence type="ECO:0000313" key="6">
    <source>
        <dbReference type="EMBL" id="MFC0542511.1"/>
    </source>
</evidence>
<reference evidence="6 7" key="1">
    <citation type="submission" date="2024-09" db="EMBL/GenBank/DDBJ databases">
        <authorList>
            <person name="Sun Q."/>
            <person name="Mori K."/>
        </authorList>
    </citation>
    <scope>NUCLEOTIDE SEQUENCE [LARGE SCALE GENOMIC DNA]</scope>
    <source>
        <strain evidence="6 7">TBRC 1432</strain>
    </source>
</reference>
<dbReference type="Gene3D" id="3.40.190.10">
    <property type="entry name" value="Periplasmic binding protein-like II"/>
    <property type="match status" value="2"/>
</dbReference>
<dbReference type="InterPro" id="IPR005119">
    <property type="entry name" value="LysR_subst-bd"/>
</dbReference>
<dbReference type="Pfam" id="PF03466">
    <property type="entry name" value="LysR_substrate"/>
    <property type="match status" value="1"/>
</dbReference>
<proteinExistence type="inferred from homology"/>
<dbReference type="PANTHER" id="PTHR30346">
    <property type="entry name" value="TRANSCRIPTIONAL DUAL REGULATOR HCAR-RELATED"/>
    <property type="match status" value="1"/>
</dbReference>
<feature type="domain" description="HTH lysR-type" evidence="5">
    <location>
        <begin position="1"/>
        <end position="60"/>
    </location>
</feature>
<dbReference type="Pfam" id="PF00126">
    <property type="entry name" value="HTH_1"/>
    <property type="match status" value="1"/>
</dbReference>
<evidence type="ECO:0000256" key="4">
    <source>
        <dbReference type="ARBA" id="ARBA00023163"/>
    </source>
</evidence>
<comment type="caution">
    <text evidence="6">The sequence shown here is derived from an EMBL/GenBank/DDBJ whole genome shotgun (WGS) entry which is preliminary data.</text>
</comment>
<keyword evidence="3" id="KW-0238">DNA-binding</keyword>
<evidence type="ECO:0000313" key="7">
    <source>
        <dbReference type="Proteomes" id="UP001589810"/>
    </source>
</evidence>